<evidence type="ECO:0000313" key="2">
    <source>
        <dbReference type="Proteomes" id="UP000305921"/>
    </source>
</evidence>
<organism evidence="1 2">
    <name type="scientific">Streptomyces marianii</name>
    <dbReference type="NCBI Taxonomy" id="1817406"/>
    <lineage>
        <taxon>Bacteria</taxon>
        <taxon>Bacillati</taxon>
        <taxon>Actinomycetota</taxon>
        <taxon>Actinomycetes</taxon>
        <taxon>Kitasatosporales</taxon>
        <taxon>Streptomycetaceae</taxon>
        <taxon>Streptomyces</taxon>
    </lineage>
</organism>
<dbReference type="OrthoDB" id="4243112at2"/>
<gene>
    <name evidence="1" type="ORF">FEF34_39560</name>
</gene>
<dbReference type="RefSeq" id="WP_138058274.1">
    <property type="nucleotide sequence ID" value="NZ_VAWE01000002.1"/>
</dbReference>
<accession>A0A5R9DUM3</accession>
<proteinExistence type="predicted"/>
<sequence length="189" mass="20971">MGNTSRTGTVVIREIDHDSFTVDAEQYLVRELVWNGITSRSYDLVRLRDDQVLTEDESFDSHPTDAQIAAVLEDLKGLPFYTTPERYAELDVIFINDDGDGFPAVPLADLQRPTPRLDLARLAAPRAVCDHGLTAWRCALCGPREAYECQWGTCAANTVALGVCERCLDVHVTTLAYRAWRNSTSPPAA</sequence>
<protein>
    <submittedName>
        <fullName evidence="1">Uncharacterized protein</fullName>
    </submittedName>
</protein>
<evidence type="ECO:0000313" key="1">
    <source>
        <dbReference type="EMBL" id="TLQ39464.1"/>
    </source>
</evidence>
<dbReference type="AlphaFoldDB" id="A0A5R9DUM3"/>
<keyword evidence="2" id="KW-1185">Reference proteome</keyword>
<dbReference type="EMBL" id="VAWE01000002">
    <property type="protein sequence ID" value="TLQ39464.1"/>
    <property type="molecule type" value="Genomic_DNA"/>
</dbReference>
<dbReference type="Proteomes" id="UP000305921">
    <property type="component" value="Unassembled WGS sequence"/>
</dbReference>
<reference evidence="1 2" key="1">
    <citation type="submission" date="2019-05" db="EMBL/GenBank/DDBJ databases">
        <title>Streptomyces marianii sp. nov., a novel marine actinomycete from southern coast of India.</title>
        <authorList>
            <person name="Iniyan A.M."/>
            <person name="Wink J."/>
            <person name="Ramprasad E."/>
            <person name="Ramana C.V."/>
            <person name="Bunk B."/>
            <person name="Sproer C."/>
            <person name="Joseph F.-J.R.S."/>
            <person name="Vincent S.G.P."/>
        </authorList>
    </citation>
    <scope>NUCLEOTIDE SEQUENCE [LARGE SCALE GENOMIC DNA]</scope>
    <source>
        <strain evidence="1 2">ICN19</strain>
    </source>
</reference>
<comment type="caution">
    <text evidence="1">The sequence shown here is derived from an EMBL/GenBank/DDBJ whole genome shotgun (WGS) entry which is preliminary data.</text>
</comment>
<name>A0A5R9DUM3_9ACTN</name>